<dbReference type="EMBL" id="CZQE01000094">
    <property type="protein sequence ID" value="CUS43887.1"/>
    <property type="molecule type" value="Genomic_DNA"/>
</dbReference>
<sequence length="83" mass="8894">MRRESGAVAGVTAAPFAILAFALLVLAATRGVESGWAPAAWLAVFVAMGAIHVPREEALMRARFGAAYDDYCREADRLMPRVS</sequence>
<name>A0A160TJ98_9ZZZZ</name>
<organism evidence="2">
    <name type="scientific">hydrothermal vent metagenome</name>
    <dbReference type="NCBI Taxonomy" id="652676"/>
    <lineage>
        <taxon>unclassified sequences</taxon>
        <taxon>metagenomes</taxon>
        <taxon>ecological metagenomes</taxon>
    </lineage>
</organism>
<keyword evidence="1" id="KW-0472">Membrane</keyword>
<gene>
    <name evidence="2" type="ORF">MGWOODY_Smn723</name>
</gene>
<feature type="transmembrane region" description="Helical" evidence="1">
    <location>
        <begin position="35"/>
        <end position="53"/>
    </location>
</feature>
<accession>A0A160TJ98</accession>
<evidence type="ECO:0000256" key="1">
    <source>
        <dbReference type="SAM" id="Phobius"/>
    </source>
</evidence>
<protein>
    <recommendedName>
        <fullName evidence="3">Isoprenylcysteine carboxylmethyltransferase family protein</fullName>
    </recommendedName>
</protein>
<keyword evidence="1" id="KW-1133">Transmembrane helix</keyword>
<proteinExistence type="predicted"/>
<reference evidence="2" key="1">
    <citation type="submission" date="2015-10" db="EMBL/GenBank/DDBJ databases">
        <authorList>
            <person name="Gilbert D.G."/>
        </authorList>
    </citation>
    <scope>NUCLEOTIDE SEQUENCE</scope>
</reference>
<evidence type="ECO:0008006" key="3">
    <source>
        <dbReference type="Google" id="ProtNLM"/>
    </source>
</evidence>
<feature type="transmembrane region" description="Helical" evidence="1">
    <location>
        <begin position="7"/>
        <end position="29"/>
    </location>
</feature>
<dbReference type="AlphaFoldDB" id="A0A160TJ98"/>
<evidence type="ECO:0000313" key="2">
    <source>
        <dbReference type="EMBL" id="CUS43887.1"/>
    </source>
</evidence>
<keyword evidence="1" id="KW-0812">Transmembrane</keyword>
<dbReference type="Gene3D" id="1.20.120.1630">
    <property type="match status" value="1"/>
</dbReference>